<dbReference type="EMBL" id="BPVZ01000043">
    <property type="protein sequence ID" value="GKV15513.1"/>
    <property type="molecule type" value="Genomic_DNA"/>
</dbReference>
<name>A0AAV5JW59_9ROSI</name>
<evidence type="ECO:0000313" key="3">
    <source>
        <dbReference type="Proteomes" id="UP001054252"/>
    </source>
</evidence>
<feature type="compositionally biased region" description="Basic and acidic residues" evidence="1">
    <location>
        <begin position="102"/>
        <end position="132"/>
    </location>
</feature>
<feature type="compositionally biased region" description="Basic and acidic residues" evidence="1">
    <location>
        <begin position="79"/>
        <end position="88"/>
    </location>
</feature>
<feature type="compositionally biased region" description="Polar residues" evidence="1">
    <location>
        <begin position="90"/>
        <end position="99"/>
    </location>
</feature>
<keyword evidence="3" id="KW-1185">Reference proteome</keyword>
<protein>
    <submittedName>
        <fullName evidence="2">Uncharacterized protein</fullName>
    </submittedName>
</protein>
<reference evidence="2 3" key="1">
    <citation type="journal article" date="2021" name="Commun. Biol.">
        <title>The genome of Shorea leprosula (Dipterocarpaceae) highlights the ecological relevance of drought in aseasonal tropical rainforests.</title>
        <authorList>
            <person name="Ng K.K.S."/>
            <person name="Kobayashi M.J."/>
            <person name="Fawcett J.A."/>
            <person name="Hatakeyama M."/>
            <person name="Paape T."/>
            <person name="Ng C.H."/>
            <person name="Ang C.C."/>
            <person name="Tnah L.H."/>
            <person name="Lee C.T."/>
            <person name="Nishiyama T."/>
            <person name="Sese J."/>
            <person name="O'Brien M.J."/>
            <person name="Copetti D."/>
            <person name="Mohd Noor M.I."/>
            <person name="Ong R.C."/>
            <person name="Putra M."/>
            <person name="Sireger I.Z."/>
            <person name="Indrioko S."/>
            <person name="Kosugi Y."/>
            <person name="Izuno A."/>
            <person name="Isagi Y."/>
            <person name="Lee S.L."/>
            <person name="Shimizu K.K."/>
        </authorList>
    </citation>
    <scope>NUCLEOTIDE SEQUENCE [LARGE SCALE GENOMIC DNA]</scope>
    <source>
        <strain evidence="2">214</strain>
    </source>
</reference>
<dbReference type="Proteomes" id="UP001054252">
    <property type="component" value="Unassembled WGS sequence"/>
</dbReference>
<sequence length="315" mass="35037">MLVHSPLLHCRPREVGGCHMAPQAWQRSLEQQRLNLKHQYSSNFELVPGGFILKRRTDAATDKKGVEKGKVTEVISFDSNKDRSERSSAGDASSKSNTIKKPVPDKGKVVTDKPFRSSEKRIADTTKAEHNDQPSPTSIKLSEVSDRPPLALVKSSEAGDRLPLTPVKSSKAGNFVVRLLKNLEDMNEDRDVSLARFGLVPMGDSRAMGRFAVLAMLEAWAHHLLDIFPYLMTCSKAKKVVIEKQVMHIKEMEKSLAKTKELVAKLEEGLVSAKAYLGLLNQDKEYLNFNGIAKLHQSCIEAAKAFGDEPYLFLP</sequence>
<gene>
    <name evidence="2" type="ORF">SLEP1_g26300</name>
</gene>
<dbReference type="AlphaFoldDB" id="A0AAV5JW59"/>
<feature type="region of interest" description="Disordered" evidence="1">
    <location>
        <begin position="78"/>
        <end position="146"/>
    </location>
</feature>
<proteinExistence type="predicted"/>
<comment type="caution">
    <text evidence="2">The sequence shown here is derived from an EMBL/GenBank/DDBJ whole genome shotgun (WGS) entry which is preliminary data.</text>
</comment>
<evidence type="ECO:0000256" key="1">
    <source>
        <dbReference type="SAM" id="MobiDB-lite"/>
    </source>
</evidence>
<organism evidence="2 3">
    <name type="scientific">Rubroshorea leprosula</name>
    <dbReference type="NCBI Taxonomy" id="152421"/>
    <lineage>
        <taxon>Eukaryota</taxon>
        <taxon>Viridiplantae</taxon>
        <taxon>Streptophyta</taxon>
        <taxon>Embryophyta</taxon>
        <taxon>Tracheophyta</taxon>
        <taxon>Spermatophyta</taxon>
        <taxon>Magnoliopsida</taxon>
        <taxon>eudicotyledons</taxon>
        <taxon>Gunneridae</taxon>
        <taxon>Pentapetalae</taxon>
        <taxon>rosids</taxon>
        <taxon>malvids</taxon>
        <taxon>Malvales</taxon>
        <taxon>Dipterocarpaceae</taxon>
        <taxon>Rubroshorea</taxon>
    </lineage>
</organism>
<evidence type="ECO:0000313" key="2">
    <source>
        <dbReference type="EMBL" id="GKV15513.1"/>
    </source>
</evidence>
<accession>A0AAV5JW59</accession>